<accession>A0A2U1LS28</accession>
<dbReference type="PANTHER" id="PTHR33116:SF78">
    <property type="entry name" value="OS12G0587133 PROTEIN"/>
    <property type="match status" value="1"/>
</dbReference>
<name>A0A2U1LS28_ARTAN</name>
<organism evidence="3 4">
    <name type="scientific">Artemisia annua</name>
    <name type="common">Sweet wormwood</name>
    <dbReference type="NCBI Taxonomy" id="35608"/>
    <lineage>
        <taxon>Eukaryota</taxon>
        <taxon>Viridiplantae</taxon>
        <taxon>Streptophyta</taxon>
        <taxon>Embryophyta</taxon>
        <taxon>Tracheophyta</taxon>
        <taxon>Spermatophyta</taxon>
        <taxon>Magnoliopsida</taxon>
        <taxon>eudicotyledons</taxon>
        <taxon>Gunneridae</taxon>
        <taxon>Pentapetalae</taxon>
        <taxon>asterids</taxon>
        <taxon>campanulids</taxon>
        <taxon>Asterales</taxon>
        <taxon>Asteraceae</taxon>
        <taxon>Asteroideae</taxon>
        <taxon>Anthemideae</taxon>
        <taxon>Artemisiinae</taxon>
        <taxon>Artemisia</taxon>
    </lineage>
</organism>
<dbReference type="InterPro" id="IPR026960">
    <property type="entry name" value="RVT-Znf"/>
</dbReference>
<evidence type="ECO:0000259" key="2">
    <source>
        <dbReference type="Pfam" id="PF13966"/>
    </source>
</evidence>
<evidence type="ECO:0000313" key="3">
    <source>
        <dbReference type="EMBL" id="PWA51808.1"/>
    </source>
</evidence>
<sequence length="479" mass="54792">MAWRAARNCLPTTTELIKRGVILQQSDCVFCLSTTETNTHLFTGCLFSTEVCNRVENWCRLPPSFFFDVQDLILLAENSSFSKDKRHILRGIVYTTLWVIWNERNARIFTNKKRRPLELVEIVKSTSFFWCHEDLHAINHGDSGFVVIRDGCTIFQFPVVRWKARSGGDGRLQAQVVMEKEGKRVGEDAARARILETDCQLRDIKSYSCLCSLKNVARARSVVKETGFGFLGSFRFVEGKDSNKMATTFEISGPASVFPDTKTDFENAVRTEDLPRTYNFLGRIRNNARKIITILVCVLTLLLACYLLLVNIRWDMGISLVINDVGIRSLYPDLKIGKNSLVTLGGNVSLPIRFEMSGDVKMSDLVDFNMSISINKNKTIKTSSKGVFQKSGDEHLIFVAFEPSQTRLQEEEIQILRQTMNVENIHMWIDITGSFVWRVDNPKLPIFIHTRGHTSFKCRIMYKDWFRGNRTSGCIIIFE</sequence>
<dbReference type="AlphaFoldDB" id="A0A2U1LS28"/>
<evidence type="ECO:0000256" key="1">
    <source>
        <dbReference type="SAM" id="Phobius"/>
    </source>
</evidence>
<dbReference type="Pfam" id="PF13966">
    <property type="entry name" value="zf-RVT"/>
    <property type="match status" value="1"/>
</dbReference>
<keyword evidence="1" id="KW-0472">Membrane</keyword>
<gene>
    <name evidence="3" type="ORF">CTI12_AA414870</name>
</gene>
<dbReference type="OrthoDB" id="1937542at2759"/>
<keyword evidence="1" id="KW-1133">Transmembrane helix</keyword>
<keyword evidence="3" id="KW-0695">RNA-directed DNA polymerase</keyword>
<evidence type="ECO:0000313" key="4">
    <source>
        <dbReference type="Proteomes" id="UP000245207"/>
    </source>
</evidence>
<dbReference type="GO" id="GO:0003964">
    <property type="term" value="F:RNA-directed DNA polymerase activity"/>
    <property type="evidence" value="ECO:0007669"/>
    <property type="project" value="UniProtKB-KW"/>
</dbReference>
<comment type="caution">
    <text evidence="3">The sequence shown here is derived from an EMBL/GenBank/DDBJ whole genome shotgun (WGS) entry which is preliminary data.</text>
</comment>
<feature type="domain" description="Reverse transcriptase zinc-binding" evidence="2">
    <location>
        <begin position="2"/>
        <end position="50"/>
    </location>
</feature>
<reference evidence="3 4" key="1">
    <citation type="journal article" date="2018" name="Mol. Plant">
        <title>The genome of Artemisia annua provides insight into the evolution of Asteraceae family and artemisinin biosynthesis.</title>
        <authorList>
            <person name="Shen Q."/>
            <person name="Zhang L."/>
            <person name="Liao Z."/>
            <person name="Wang S."/>
            <person name="Yan T."/>
            <person name="Shi P."/>
            <person name="Liu M."/>
            <person name="Fu X."/>
            <person name="Pan Q."/>
            <person name="Wang Y."/>
            <person name="Lv Z."/>
            <person name="Lu X."/>
            <person name="Zhang F."/>
            <person name="Jiang W."/>
            <person name="Ma Y."/>
            <person name="Chen M."/>
            <person name="Hao X."/>
            <person name="Li L."/>
            <person name="Tang Y."/>
            <person name="Lv G."/>
            <person name="Zhou Y."/>
            <person name="Sun X."/>
            <person name="Brodelius P.E."/>
            <person name="Rose J.K.C."/>
            <person name="Tang K."/>
        </authorList>
    </citation>
    <scope>NUCLEOTIDE SEQUENCE [LARGE SCALE GENOMIC DNA]</scope>
    <source>
        <strain evidence="4">cv. Huhao1</strain>
        <tissue evidence="3">Leaf</tissue>
    </source>
</reference>
<dbReference type="Proteomes" id="UP000245207">
    <property type="component" value="Unassembled WGS sequence"/>
</dbReference>
<proteinExistence type="predicted"/>
<dbReference type="EMBL" id="PKPP01008019">
    <property type="protein sequence ID" value="PWA51808.1"/>
    <property type="molecule type" value="Genomic_DNA"/>
</dbReference>
<keyword evidence="1" id="KW-0812">Transmembrane</keyword>
<dbReference type="STRING" id="35608.A0A2U1LS28"/>
<dbReference type="PANTHER" id="PTHR33116">
    <property type="entry name" value="REVERSE TRANSCRIPTASE ZINC-BINDING DOMAIN-CONTAINING PROTEIN-RELATED-RELATED"/>
    <property type="match status" value="1"/>
</dbReference>
<protein>
    <submittedName>
        <fullName evidence="3">Reverse transcriptase zinc-binding domain-containing protein</fullName>
    </submittedName>
</protein>
<keyword evidence="3" id="KW-0808">Transferase</keyword>
<keyword evidence="3" id="KW-0548">Nucleotidyltransferase</keyword>
<feature type="transmembrane region" description="Helical" evidence="1">
    <location>
        <begin position="291"/>
        <end position="310"/>
    </location>
</feature>
<keyword evidence="4" id="KW-1185">Reference proteome</keyword>